<dbReference type="KEGG" id="chya:V22_14320"/>
<evidence type="ECO:0000259" key="6">
    <source>
        <dbReference type="Pfam" id="PF00884"/>
    </source>
</evidence>
<dbReference type="EMBL" id="CP036316">
    <property type="protein sequence ID" value="QDT64201.1"/>
    <property type="molecule type" value="Genomic_DNA"/>
</dbReference>
<name>A0A517T749_9PLAN</name>
<proteinExistence type="inferred from homology"/>
<dbReference type="InterPro" id="IPR000917">
    <property type="entry name" value="Sulfatase_N"/>
</dbReference>
<dbReference type="EC" id="3.1.6.1" evidence="7"/>
<dbReference type="PANTHER" id="PTHR42693:SF53">
    <property type="entry name" value="ENDO-4-O-SULFATASE"/>
    <property type="match status" value="1"/>
</dbReference>
<keyword evidence="5" id="KW-0732">Signal</keyword>
<gene>
    <name evidence="7" type="primary">atsA_18</name>
    <name evidence="7" type="ORF">V22_14320</name>
</gene>
<evidence type="ECO:0000256" key="5">
    <source>
        <dbReference type="SAM" id="SignalP"/>
    </source>
</evidence>
<keyword evidence="8" id="KW-1185">Reference proteome</keyword>
<keyword evidence="3 7" id="KW-0378">Hydrolase</keyword>
<evidence type="ECO:0000256" key="1">
    <source>
        <dbReference type="ARBA" id="ARBA00008779"/>
    </source>
</evidence>
<dbReference type="Pfam" id="PF00884">
    <property type="entry name" value="Sulfatase"/>
    <property type="match status" value="1"/>
</dbReference>
<keyword evidence="2" id="KW-0479">Metal-binding</keyword>
<dbReference type="Gene3D" id="3.40.720.10">
    <property type="entry name" value="Alkaline Phosphatase, subunit A"/>
    <property type="match status" value="1"/>
</dbReference>
<dbReference type="PANTHER" id="PTHR42693">
    <property type="entry name" value="ARYLSULFATASE FAMILY MEMBER"/>
    <property type="match status" value="1"/>
</dbReference>
<comment type="similarity">
    <text evidence="1">Belongs to the sulfatase family.</text>
</comment>
<feature type="chain" id="PRO_5022157638" evidence="5">
    <location>
        <begin position="21"/>
        <end position="461"/>
    </location>
</feature>
<accession>A0A517T749</accession>
<dbReference type="PROSITE" id="PS00523">
    <property type="entry name" value="SULFATASE_1"/>
    <property type="match status" value="1"/>
</dbReference>
<keyword evidence="4" id="KW-0106">Calcium</keyword>
<dbReference type="Proteomes" id="UP000319976">
    <property type="component" value="Chromosome"/>
</dbReference>
<evidence type="ECO:0000313" key="8">
    <source>
        <dbReference type="Proteomes" id="UP000319976"/>
    </source>
</evidence>
<sequence length="461" mass="51528" precursor="true">MFRYVTASFCVLFLTGTLMAAEERKPNVIVILADDLGSADVGCYGADDLETPNIDALAERGVRFTEFYAAASVCSPSRAALLTGRFPLVCGLNGNAPSIPGSHAGLPTEEVTMGEMFKKAGYATAHIGKWHLGLIPEKLPNGQGFDYSFGHHGGCIDNYSHFFYWRGPNRHDLHRNDEEVFHDGEYFPDLMVREASEFITKHRDEPFFIYFAMNMPHYPYQGDAKWLEHFKDLPYPRNLYAAFVASQDQRIGNLLQHLEELSLTEDTIVIFQSDNGHSTEERAHFGGGSAGEFFFDGSTTFPTQPDIKGKFRGAKFSLFEGGIRSPAIISWPGHISPGNIGCTGHACDWMPTLADYCDIDTPDAELDGISLREWIDDPFASAPPRILHWTTGGWAVRDGAWKLIGETTDTTNGRKKLKVKMFLTYLIGDLSETENLADKHPEVVERLKKLHDDFVKRAKKE</sequence>
<dbReference type="PROSITE" id="PS00149">
    <property type="entry name" value="SULFATASE_2"/>
    <property type="match status" value="1"/>
</dbReference>
<protein>
    <submittedName>
        <fullName evidence="7">Arylsulfatase</fullName>
        <ecNumber evidence="7">3.1.6.1</ecNumber>
    </submittedName>
</protein>
<evidence type="ECO:0000256" key="2">
    <source>
        <dbReference type="ARBA" id="ARBA00022723"/>
    </source>
</evidence>
<dbReference type="AlphaFoldDB" id="A0A517T749"/>
<dbReference type="SUPFAM" id="SSF53649">
    <property type="entry name" value="Alkaline phosphatase-like"/>
    <property type="match status" value="1"/>
</dbReference>
<dbReference type="GO" id="GO:0046872">
    <property type="term" value="F:metal ion binding"/>
    <property type="evidence" value="ECO:0007669"/>
    <property type="project" value="UniProtKB-KW"/>
</dbReference>
<feature type="signal peptide" evidence="5">
    <location>
        <begin position="1"/>
        <end position="20"/>
    </location>
</feature>
<dbReference type="RefSeq" id="WP_145261162.1">
    <property type="nucleotide sequence ID" value="NZ_CP036316.1"/>
</dbReference>
<feature type="domain" description="Sulfatase N-terminal" evidence="6">
    <location>
        <begin position="26"/>
        <end position="358"/>
    </location>
</feature>
<organism evidence="7 8">
    <name type="scientific">Calycomorphotria hydatis</name>
    <dbReference type="NCBI Taxonomy" id="2528027"/>
    <lineage>
        <taxon>Bacteria</taxon>
        <taxon>Pseudomonadati</taxon>
        <taxon>Planctomycetota</taxon>
        <taxon>Planctomycetia</taxon>
        <taxon>Planctomycetales</taxon>
        <taxon>Planctomycetaceae</taxon>
        <taxon>Calycomorphotria</taxon>
    </lineage>
</organism>
<dbReference type="OrthoDB" id="9762324at2"/>
<dbReference type="Gene3D" id="3.30.1120.10">
    <property type="match status" value="1"/>
</dbReference>
<dbReference type="GO" id="GO:0004065">
    <property type="term" value="F:arylsulfatase activity"/>
    <property type="evidence" value="ECO:0007669"/>
    <property type="project" value="UniProtKB-EC"/>
</dbReference>
<evidence type="ECO:0000256" key="4">
    <source>
        <dbReference type="ARBA" id="ARBA00022837"/>
    </source>
</evidence>
<evidence type="ECO:0000256" key="3">
    <source>
        <dbReference type="ARBA" id="ARBA00022801"/>
    </source>
</evidence>
<dbReference type="InterPro" id="IPR050738">
    <property type="entry name" value="Sulfatase"/>
</dbReference>
<dbReference type="InterPro" id="IPR017850">
    <property type="entry name" value="Alkaline_phosphatase_core_sf"/>
</dbReference>
<evidence type="ECO:0000313" key="7">
    <source>
        <dbReference type="EMBL" id="QDT64201.1"/>
    </source>
</evidence>
<dbReference type="InterPro" id="IPR024607">
    <property type="entry name" value="Sulfatase_CS"/>
</dbReference>
<reference evidence="7 8" key="1">
    <citation type="submission" date="2019-02" db="EMBL/GenBank/DDBJ databases">
        <title>Deep-cultivation of Planctomycetes and their phenomic and genomic characterization uncovers novel biology.</title>
        <authorList>
            <person name="Wiegand S."/>
            <person name="Jogler M."/>
            <person name="Boedeker C."/>
            <person name="Pinto D."/>
            <person name="Vollmers J."/>
            <person name="Rivas-Marin E."/>
            <person name="Kohn T."/>
            <person name="Peeters S.H."/>
            <person name="Heuer A."/>
            <person name="Rast P."/>
            <person name="Oberbeckmann S."/>
            <person name="Bunk B."/>
            <person name="Jeske O."/>
            <person name="Meyerdierks A."/>
            <person name="Storesund J.E."/>
            <person name="Kallscheuer N."/>
            <person name="Luecker S."/>
            <person name="Lage O.M."/>
            <person name="Pohl T."/>
            <person name="Merkel B.J."/>
            <person name="Hornburger P."/>
            <person name="Mueller R.-W."/>
            <person name="Bruemmer F."/>
            <person name="Labrenz M."/>
            <person name="Spormann A.M."/>
            <person name="Op den Camp H."/>
            <person name="Overmann J."/>
            <person name="Amann R."/>
            <person name="Jetten M.S.M."/>
            <person name="Mascher T."/>
            <person name="Medema M.H."/>
            <person name="Devos D.P."/>
            <person name="Kaster A.-K."/>
            <person name="Ovreas L."/>
            <person name="Rohde M."/>
            <person name="Galperin M.Y."/>
            <person name="Jogler C."/>
        </authorList>
    </citation>
    <scope>NUCLEOTIDE SEQUENCE [LARGE SCALE GENOMIC DNA]</scope>
    <source>
        <strain evidence="7 8">V22</strain>
    </source>
</reference>